<dbReference type="NCBIfam" id="NF004776">
    <property type="entry name" value="PRK06116.1"/>
    <property type="match status" value="1"/>
</dbReference>
<keyword evidence="15" id="KW-0547">Nucleotide-binding</keyword>
<protein>
    <recommendedName>
        <fullName evidence="18">Glutathione reductase</fullName>
        <ecNumber evidence="18">1.8.1.7</ecNumber>
    </recommendedName>
</protein>
<dbReference type="PRINTS" id="PR00411">
    <property type="entry name" value="PNDRDTASEI"/>
</dbReference>
<feature type="binding site" evidence="15">
    <location>
        <position position="332"/>
    </location>
    <ligand>
        <name>FAD</name>
        <dbReference type="ChEBI" id="CHEBI:57692"/>
    </ligand>
</feature>
<sequence>MVLKPRFFHLSTFRSWHKMSTGAVKEFDYLVIGGGSGGIASARRAREFGVSVGLIENSRLGGTCVNVGCVPKKVMWNCAVHAEFLRDHADYGFDVTLNGFNWKKIKEARDAYVRRLNAIYEDNLKKSNVEIIRGTASFNEEGSVTVNGVSYRGKYTLIATGSHPVYPKNIPGAELGTDSDGFFELDHLPKKVVVVGAGYIAVELAGILGTLGAETHLLIRYSHVLRDFDRSISETLTNFLAKGPTKLHTGTQISKVEKNANGTLKIHVRRTSNSGSGEDVIDGVETLIWAIGRDPNLKALNIEKVGIELNGPFIKVDKYQNTSRQNILAVGDICGEWQLTPVAIAAGRRLAHRLFNNEHDNHLKYENIATVVFSHPPVGVVGLTEKEAVEKYGIDNVHIYKSQFNPMYFAVTQHKSPCLMKLICVGEEEKVIGVHTIGMSCDEIIQGFAVAVNMGATKKQFDDTMAIHPTSGEELVTMRGSSKPEPSNTDPVLESSK</sequence>
<dbReference type="NCBIfam" id="TIGR01421">
    <property type="entry name" value="gluta_reduc_1"/>
    <property type="match status" value="1"/>
</dbReference>
<evidence type="ECO:0000256" key="16">
    <source>
        <dbReference type="PIRSR" id="PIRSR000350-4"/>
    </source>
</evidence>
<dbReference type="PRINTS" id="PR00368">
    <property type="entry name" value="FADPNR"/>
</dbReference>
<evidence type="ECO:0000256" key="17">
    <source>
        <dbReference type="RuleBase" id="RU003691"/>
    </source>
</evidence>
<dbReference type="EC" id="1.8.1.7" evidence="18"/>
<keyword evidence="11" id="KW-1015">Disulfide bond</keyword>
<accession>A0A914EEJ7</accession>
<dbReference type="GO" id="GO:0005739">
    <property type="term" value="C:mitochondrion"/>
    <property type="evidence" value="ECO:0007669"/>
    <property type="project" value="UniProtKB-SubCell"/>
</dbReference>
<comment type="subcellular location">
    <subcellularLocation>
        <location evidence="2 18">Cytoplasm</location>
    </subcellularLocation>
    <subcellularLocation>
        <location evidence="1">Mitochondrion</location>
    </subcellularLocation>
</comment>
<feature type="domain" description="Pyridine nucleotide-disulphide oxidoreductase dimerisation" evidence="20">
    <location>
        <begin position="368"/>
        <end position="478"/>
    </location>
</feature>
<keyword evidence="15" id="KW-0520">NAD</keyword>
<dbReference type="GO" id="GO:0050661">
    <property type="term" value="F:NADP binding"/>
    <property type="evidence" value="ECO:0007669"/>
    <property type="project" value="InterPro"/>
</dbReference>
<comment type="catalytic activity">
    <reaction evidence="13 18">
        <text>2 glutathione + NADP(+) = glutathione disulfide + NADPH + H(+)</text>
        <dbReference type="Rhea" id="RHEA:11740"/>
        <dbReference type="ChEBI" id="CHEBI:15378"/>
        <dbReference type="ChEBI" id="CHEBI:57783"/>
        <dbReference type="ChEBI" id="CHEBI:57925"/>
        <dbReference type="ChEBI" id="CHEBI:58297"/>
        <dbReference type="ChEBI" id="CHEBI:58349"/>
        <dbReference type="EC" id="1.8.1.7"/>
    </reaction>
</comment>
<comment type="function">
    <text evidence="18">Catalyzes the reduction of glutathione disulfide (GSSG) to reduced glutathione (GSH). Constitutes the major mechanism to maintain a high GSH:GSSG ratio in the cytosol.</text>
</comment>
<dbReference type="Gene3D" id="3.50.50.60">
    <property type="entry name" value="FAD/NAD(P)-binding domain"/>
    <property type="match status" value="2"/>
</dbReference>
<evidence type="ECO:0000313" key="23">
    <source>
        <dbReference type="WBParaSite" id="ACRNAN_scaffold723.g32871.t1"/>
    </source>
</evidence>
<evidence type="ECO:0000256" key="5">
    <source>
        <dbReference type="ARBA" id="ARBA00022630"/>
    </source>
</evidence>
<dbReference type="AlphaFoldDB" id="A0A914EEJ7"/>
<evidence type="ECO:0000256" key="10">
    <source>
        <dbReference type="ARBA" id="ARBA00023128"/>
    </source>
</evidence>
<keyword evidence="6 15" id="KW-0274">FAD</keyword>
<feature type="region of interest" description="Disordered" evidence="19">
    <location>
        <begin position="474"/>
        <end position="497"/>
    </location>
</feature>
<feature type="binding site" evidence="15">
    <location>
        <begin position="160"/>
        <end position="162"/>
    </location>
    <ligand>
        <name>FAD</name>
        <dbReference type="ChEBI" id="CHEBI:57692"/>
    </ligand>
</feature>
<keyword evidence="12 17" id="KW-0676">Redox-active center</keyword>
<evidence type="ECO:0000259" key="20">
    <source>
        <dbReference type="Pfam" id="PF02852"/>
    </source>
</evidence>
<feature type="active site" description="Proton acceptor" evidence="14">
    <location>
        <position position="468"/>
    </location>
</feature>
<dbReference type="FunFam" id="3.50.50.60:FF:000484">
    <property type="entry name" value="Glutathione reductase, mitochondrial"/>
    <property type="match status" value="1"/>
</dbReference>
<dbReference type="InterPro" id="IPR046952">
    <property type="entry name" value="GSHR/TRXR-like"/>
</dbReference>
<evidence type="ECO:0000256" key="8">
    <source>
        <dbReference type="ARBA" id="ARBA00022946"/>
    </source>
</evidence>
<dbReference type="InterPro" id="IPR004099">
    <property type="entry name" value="Pyr_nucl-diS_OxRdtase_dimer"/>
</dbReference>
<comment type="similarity">
    <text evidence="3 17">Belongs to the class-I pyridine nucleotide-disulfide oxidoreductase family.</text>
</comment>
<reference evidence="23" key="1">
    <citation type="submission" date="2022-11" db="UniProtKB">
        <authorList>
            <consortium name="WormBaseParasite"/>
        </authorList>
    </citation>
    <scope>IDENTIFICATION</scope>
</reference>
<dbReference type="GO" id="GO:0045454">
    <property type="term" value="P:cell redox homeostasis"/>
    <property type="evidence" value="ECO:0007669"/>
    <property type="project" value="InterPro"/>
</dbReference>
<evidence type="ECO:0000256" key="4">
    <source>
        <dbReference type="ARBA" id="ARBA00022490"/>
    </source>
</evidence>
<dbReference type="GO" id="GO:0034599">
    <property type="term" value="P:cellular response to oxidative stress"/>
    <property type="evidence" value="ECO:0007669"/>
    <property type="project" value="TreeGrafter"/>
</dbReference>
<evidence type="ECO:0000256" key="6">
    <source>
        <dbReference type="ARBA" id="ARBA00022827"/>
    </source>
</evidence>
<dbReference type="GO" id="GO:0005829">
    <property type="term" value="C:cytosol"/>
    <property type="evidence" value="ECO:0007669"/>
    <property type="project" value="TreeGrafter"/>
</dbReference>
<feature type="domain" description="FAD/NAD(P)-binding" evidence="21">
    <location>
        <begin position="27"/>
        <end position="347"/>
    </location>
</feature>
<keyword evidence="10" id="KW-0496">Mitochondrion</keyword>
<dbReference type="InterPro" id="IPR023753">
    <property type="entry name" value="FAD/NAD-binding_dom"/>
</dbReference>
<evidence type="ECO:0000259" key="21">
    <source>
        <dbReference type="Pfam" id="PF07992"/>
    </source>
</evidence>
<evidence type="ECO:0000256" key="2">
    <source>
        <dbReference type="ARBA" id="ARBA00004496"/>
    </source>
</evidence>
<keyword evidence="7 18" id="KW-0521">NADP</keyword>
<dbReference type="GO" id="GO:0050660">
    <property type="term" value="F:flavin adenine dinucleotide binding"/>
    <property type="evidence" value="ECO:0007669"/>
    <property type="project" value="InterPro"/>
</dbReference>
<dbReference type="InterPro" id="IPR001100">
    <property type="entry name" value="Pyr_nuc-diS_OxRdtase"/>
</dbReference>
<dbReference type="Pfam" id="PF02852">
    <property type="entry name" value="Pyr_redox_dim"/>
    <property type="match status" value="1"/>
</dbReference>
<dbReference type="InterPro" id="IPR012999">
    <property type="entry name" value="Pyr_OxRdtase_I_AS"/>
</dbReference>
<evidence type="ECO:0000256" key="19">
    <source>
        <dbReference type="SAM" id="MobiDB-lite"/>
    </source>
</evidence>
<feature type="binding site" evidence="15">
    <location>
        <position position="292"/>
    </location>
    <ligand>
        <name>NAD(+)</name>
        <dbReference type="ChEBI" id="CHEBI:57540"/>
    </ligand>
</feature>
<evidence type="ECO:0000256" key="14">
    <source>
        <dbReference type="PIRSR" id="PIRSR000350-2"/>
    </source>
</evidence>
<feature type="disulfide bond" description="Redox-active" evidence="16">
    <location>
        <begin position="64"/>
        <end position="69"/>
    </location>
</feature>
<dbReference type="GO" id="GO:0004362">
    <property type="term" value="F:glutathione-disulfide reductase (NADPH) activity"/>
    <property type="evidence" value="ECO:0007669"/>
    <property type="project" value="UniProtKB-EC"/>
</dbReference>
<dbReference type="InterPro" id="IPR016156">
    <property type="entry name" value="FAD/NAD-linked_Rdtase_dimer_sf"/>
</dbReference>
<evidence type="ECO:0000256" key="1">
    <source>
        <dbReference type="ARBA" id="ARBA00004173"/>
    </source>
</evidence>
<keyword evidence="5 17" id="KW-0285">Flavoprotein</keyword>
<organism evidence="22 23">
    <name type="scientific">Acrobeloides nanus</name>
    <dbReference type="NCBI Taxonomy" id="290746"/>
    <lineage>
        <taxon>Eukaryota</taxon>
        <taxon>Metazoa</taxon>
        <taxon>Ecdysozoa</taxon>
        <taxon>Nematoda</taxon>
        <taxon>Chromadorea</taxon>
        <taxon>Rhabditida</taxon>
        <taxon>Tylenchina</taxon>
        <taxon>Cephalobomorpha</taxon>
        <taxon>Cephaloboidea</taxon>
        <taxon>Cephalobidae</taxon>
        <taxon>Acrobeloides</taxon>
    </lineage>
</organism>
<dbReference type="Gene3D" id="3.30.390.30">
    <property type="match status" value="1"/>
</dbReference>
<comment type="cofactor">
    <cofactor evidence="15">
        <name>FAD</name>
        <dbReference type="ChEBI" id="CHEBI:57692"/>
    </cofactor>
    <text evidence="15">Binds 1 FAD per subunit.</text>
</comment>
<dbReference type="InterPro" id="IPR006322">
    <property type="entry name" value="Glutathione_Rdtase_euk/bac"/>
</dbReference>
<evidence type="ECO:0000313" key="22">
    <source>
        <dbReference type="Proteomes" id="UP000887540"/>
    </source>
</evidence>
<evidence type="ECO:0000256" key="11">
    <source>
        <dbReference type="ARBA" id="ARBA00023157"/>
    </source>
</evidence>
<keyword evidence="9 17" id="KW-0560">Oxidoreductase</keyword>
<dbReference type="PANTHER" id="PTHR42737">
    <property type="entry name" value="GLUTATHIONE REDUCTASE"/>
    <property type="match status" value="1"/>
</dbReference>
<proteinExistence type="inferred from homology"/>
<evidence type="ECO:0000256" key="3">
    <source>
        <dbReference type="ARBA" id="ARBA00007532"/>
    </source>
</evidence>
<feature type="binding site" evidence="15">
    <location>
        <position position="73"/>
    </location>
    <ligand>
        <name>FAD</name>
        <dbReference type="ChEBI" id="CHEBI:57692"/>
    </ligand>
</feature>
<evidence type="ECO:0000256" key="13">
    <source>
        <dbReference type="ARBA" id="ARBA00049142"/>
    </source>
</evidence>
<dbReference type="PROSITE" id="PS00076">
    <property type="entry name" value="PYRIDINE_REDOX_1"/>
    <property type="match status" value="1"/>
</dbReference>
<keyword evidence="22" id="KW-1185">Reference proteome</keyword>
<dbReference type="Pfam" id="PF07992">
    <property type="entry name" value="Pyr_redox_2"/>
    <property type="match status" value="1"/>
</dbReference>
<dbReference type="FunFam" id="3.30.390.30:FF:000003">
    <property type="entry name" value="Glutathione reductase"/>
    <property type="match status" value="1"/>
</dbReference>
<keyword evidence="8" id="KW-0809">Transit peptide</keyword>
<keyword evidence="4 18" id="KW-0963">Cytoplasm</keyword>
<evidence type="ECO:0000256" key="12">
    <source>
        <dbReference type="ARBA" id="ARBA00023284"/>
    </source>
</evidence>
<dbReference type="PANTHER" id="PTHR42737:SF2">
    <property type="entry name" value="GLUTATHIONE REDUCTASE"/>
    <property type="match status" value="1"/>
</dbReference>
<dbReference type="SUPFAM" id="SSF55424">
    <property type="entry name" value="FAD/NAD-linked reductases, dimerisation (C-terminal) domain"/>
    <property type="match status" value="1"/>
</dbReference>
<evidence type="ECO:0000256" key="7">
    <source>
        <dbReference type="ARBA" id="ARBA00022857"/>
    </source>
</evidence>
<evidence type="ECO:0000256" key="15">
    <source>
        <dbReference type="PIRSR" id="PIRSR000350-3"/>
    </source>
</evidence>
<dbReference type="InterPro" id="IPR036188">
    <property type="entry name" value="FAD/NAD-bd_sf"/>
</dbReference>
<evidence type="ECO:0000256" key="18">
    <source>
        <dbReference type="RuleBase" id="RU365016"/>
    </source>
</evidence>
<dbReference type="WBParaSite" id="ACRNAN_scaffold723.g32871.t1">
    <property type="protein sequence ID" value="ACRNAN_scaffold723.g32871.t1"/>
    <property type="gene ID" value="ACRNAN_scaffold723.g32871"/>
</dbReference>
<dbReference type="GO" id="GO:0006749">
    <property type="term" value="P:glutathione metabolic process"/>
    <property type="evidence" value="ECO:0007669"/>
    <property type="project" value="InterPro"/>
</dbReference>
<dbReference type="SUPFAM" id="SSF51905">
    <property type="entry name" value="FAD/NAD(P)-binding domain"/>
    <property type="match status" value="1"/>
</dbReference>
<name>A0A914EEJ7_9BILA</name>
<dbReference type="Proteomes" id="UP000887540">
    <property type="component" value="Unplaced"/>
</dbReference>
<feature type="binding site" evidence="15">
    <location>
        <begin position="196"/>
        <end position="203"/>
    </location>
    <ligand>
        <name>NAD(+)</name>
        <dbReference type="ChEBI" id="CHEBI:57540"/>
    </ligand>
</feature>
<evidence type="ECO:0000256" key="9">
    <source>
        <dbReference type="ARBA" id="ARBA00023002"/>
    </source>
</evidence>
<dbReference type="PIRSF" id="PIRSF000350">
    <property type="entry name" value="Mercury_reductase_MerA"/>
    <property type="match status" value="1"/>
</dbReference>